<sequence length="134" mass="14360">MTENSNGQRSRSPLAVPAIAVALGLGMLLTSWLIAGELGAGLVMLAIMLIYAAVMRFGQRFEAVQILGNDPPLDERHAVIQLRALAAAYLAVLTVALVGFFWEISRASPGPFTLICFVGGITHMTAAVILRRRL</sequence>
<feature type="transmembrane region" description="Helical" evidence="1">
    <location>
        <begin position="79"/>
        <end position="102"/>
    </location>
</feature>
<organism evidence="2 3">
    <name type="scientific">Alkalilimnicola ehrlichii</name>
    <dbReference type="NCBI Taxonomy" id="351052"/>
    <lineage>
        <taxon>Bacteria</taxon>
        <taxon>Pseudomonadati</taxon>
        <taxon>Pseudomonadota</taxon>
        <taxon>Gammaproteobacteria</taxon>
        <taxon>Chromatiales</taxon>
        <taxon>Ectothiorhodospiraceae</taxon>
        <taxon>Alkalilimnicola</taxon>
    </lineage>
</organism>
<evidence type="ECO:0000313" key="3">
    <source>
        <dbReference type="Proteomes" id="UP000256763"/>
    </source>
</evidence>
<dbReference type="AlphaFoldDB" id="A0A3E0WL89"/>
<feature type="transmembrane region" description="Helical" evidence="1">
    <location>
        <begin position="12"/>
        <end position="34"/>
    </location>
</feature>
<comment type="caution">
    <text evidence="2">The sequence shown here is derived from an EMBL/GenBank/DDBJ whole genome shotgun (WGS) entry which is preliminary data.</text>
</comment>
<accession>A0A3E0WL89</accession>
<name>A0A3E0WL89_9GAMM</name>
<protein>
    <recommendedName>
        <fullName evidence="4">DUF2178 domain-containing protein</fullName>
    </recommendedName>
</protein>
<keyword evidence="1" id="KW-0812">Transmembrane</keyword>
<feature type="transmembrane region" description="Helical" evidence="1">
    <location>
        <begin position="40"/>
        <end position="58"/>
    </location>
</feature>
<gene>
    <name evidence="2" type="ORF">CAL65_19010</name>
</gene>
<keyword evidence="1" id="KW-0472">Membrane</keyword>
<keyword evidence="3" id="KW-1185">Reference proteome</keyword>
<evidence type="ECO:0008006" key="4">
    <source>
        <dbReference type="Google" id="ProtNLM"/>
    </source>
</evidence>
<reference evidence="3" key="1">
    <citation type="submission" date="2017-05" db="EMBL/GenBank/DDBJ databases">
        <authorList>
            <person name="Sharma S."/>
            <person name="Sidhu C."/>
            <person name="Pinnaka A.K."/>
        </authorList>
    </citation>
    <scope>NUCLEOTIDE SEQUENCE [LARGE SCALE GENOMIC DNA]</scope>
    <source>
        <strain evidence="3">AK93</strain>
    </source>
</reference>
<dbReference type="EMBL" id="NFZW01000026">
    <property type="protein sequence ID" value="RFA32695.1"/>
    <property type="molecule type" value="Genomic_DNA"/>
</dbReference>
<feature type="transmembrane region" description="Helical" evidence="1">
    <location>
        <begin position="108"/>
        <end position="130"/>
    </location>
</feature>
<proteinExistence type="predicted"/>
<dbReference type="Proteomes" id="UP000256763">
    <property type="component" value="Unassembled WGS sequence"/>
</dbReference>
<evidence type="ECO:0000256" key="1">
    <source>
        <dbReference type="SAM" id="Phobius"/>
    </source>
</evidence>
<keyword evidence="1" id="KW-1133">Transmembrane helix</keyword>
<evidence type="ECO:0000313" key="2">
    <source>
        <dbReference type="EMBL" id="RFA32695.1"/>
    </source>
</evidence>
<dbReference type="RefSeq" id="WP_116348395.1">
    <property type="nucleotide sequence ID" value="NZ_NFZW01000026.1"/>
</dbReference>